<comment type="caution">
    <text evidence="2">The sequence shown here is derived from an EMBL/GenBank/DDBJ whole genome shotgun (WGS) entry which is preliminary data.</text>
</comment>
<evidence type="ECO:0000313" key="2">
    <source>
        <dbReference type="EMBL" id="OGY26556.1"/>
    </source>
</evidence>
<gene>
    <name evidence="2" type="ORF">A2Z24_00115</name>
</gene>
<protein>
    <recommendedName>
        <fullName evidence="1">MIP18 family-like domain-containing protein</fullName>
    </recommendedName>
</protein>
<evidence type="ECO:0000259" key="1">
    <source>
        <dbReference type="Pfam" id="PF01883"/>
    </source>
</evidence>
<dbReference type="Gene3D" id="3.30.300.130">
    <property type="entry name" value="Fe-S cluster assembly (FSCA)"/>
    <property type="match status" value="1"/>
</dbReference>
<dbReference type="STRING" id="1802597.A2Z24_00115"/>
<sequence>MINKAAVLAQLKGVLDPELSINIVDLGLIYDVKVKSDDVFILMTLTFPGCPLGGVITKEIKEKIGSLEGVGVVKVRLTFDPPWDISKMSEEAQTNLGLIENTDSSNLLGK</sequence>
<organism evidence="2 3">
    <name type="scientific">Candidatus Woykebacteria bacterium RBG_16_44_10</name>
    <dbReference type="NCBI Taxonomy" id="1802597"/>
    <lineage>
        <taxon>Bacteria</taxon>
        <taxon>Candidatus Woykeibacteriota</taxon>
    </lineage>
</organism>
<evidence type="ECO:0000313" key="3">
    <source>
        <dbReference type="Proteomes" id="UP000177588"/>
    </source>
</evidence>
<dbReference type="Proteomes" id="UP000177588">
    <property type="component" value="Unassembled WGS sequence"/>
</dbReference>
<dbReference type="InterPro" id="IPR002744">
    <property type="entry name" value="MIP18-like"/>
</dbReference>
<reference evidence="2 3" key="1">
    <citation type="journal article" date="2016" name="Nat. Commun.">
        <title>Thousands of microbial genomes shed light on interconnected biogeochemical processes in an aquifer system.</title>
        <authorList>
            <person name="Anantharaman K."/>
            <person name="Brown C.T."/>
            <person name="Hug L.A."/>
            <person name="Sharon I."/>
            <person name="Castelle C.J."/>
            <person name="Probst A.J."/>
            <person name="Thomas B.C."/>
            <person name="Singh A."/>
            <person name="Wilkins M.J."/>
            <person name="Karaoz U."/>
            <person name="Brodie E.L."/>
            <person name="Williams K.H."/>
            <person name="Hubbard S.S."/>
            <person name="Banfield J.F."/>
        </authorList>
    </citation>
    <scope>NUCLEOTIDE SEQUENCE [LARGE SCALE GENOMIC DNA]</scope>
</reference>
<dbReference type="PANTHER" id="PTHR42831:SF1">
    <property type="entry name" value="FE-S PROTEIN MATURATION AUXILIARY FACTOR YITW"/>
    <property type="match status" value="1"/>
</dbReference>
<dbReference type="AlphaFoldDB" id="A0A1G1WFT1"/>
<accession>A0A1G1WFT1</accession>
<proteinExistence type="predicted"/>
<name>A0A1G1WFT1_9BACT</name>
<dbReference type="Pfam" id="PF01883">
    <property type="entry name" value="FeS_assembly_P"/>
    <property type="match status" value="1"/>
</dbReference>
<dbReference type="InterPro" id="IPR052339">
    <property type="entry name" value="Fe-S_Maturation_MIP18"/>
</dbReference>
<dbReference type="SUPFAM" id="SSF117916">
    <property type="entry name" value="Fe-S cluster assembly (FSCA) domain-like"/>
    <property type="match status" value="1"/>
</dbReference>
<feature type="domain" description="MIP18 family-like" evidence="1">
    <location>
        <begin position="4"/>
        <end position="75"/>
    </location>
</feature>
<dbReference type="PANTHER" id="PTHR42831">
    <property type="entry name" value="FE-S PROTEIN MATURATION AUXILIARY FACTOR YITW"/>
    <property type="match status" value="1"/>
</dbReference>
<dbReference type="EMBL" id="MHCT01000004">
    <property type="protein sequence ID" value="OGY26556.1"/>
    <property type="molecule type" value="Genomic_DNA"/>
</dbReference>
<dbReference type="InterPro" id="IPR034904">
    <property type="entry name" value="FSCA_dom_sf"/>
</dbReference>